<protein>
    <submittedName>
        <fullName evidence="2">IS701 family transposase</fullName>
    </submittedName>
</protein>
<dbReference type="AlphaFoldDB" id="A0A3S0KU74"/>
<feature type="domain" description="Transposase IS701-like DDE" evidence="1">
    <location>
        <begin position="21"/>
        <end position="294"/>
    </location>
</feature>
<accession>A0A3S0KU74</accession>
<dbReference type="EMBL" id="RXMA01000062">
    <property type="protein sequence ID" value="RTR12001.1"/>
    <property type="molecule type" value="Genomic_DNA"/>
</dbReference>
<dbReference type="InterPro" id="IPR038721">
    <property type="entry name" value="IS701-like_DDE_dom"/>
</dbReference>
<dbReference type="Pfam" id="PF13546">
    <property type="entry name" value="DDE_5"/>
    <property type="match status" value="1"/>
</dbReference>
<keyword evidence="3" id="KW-1185">Reference proteome</keyword>
<gene>
    <name evidence="2" type="ORF">EJ903_25775</name>
</gene>
<dbReference type="RefSeq" id="WP_126620738.1">
    <property type="nucleotide sequence ID" value="NZ_JBHUCY010000071.1"/>
</dbReference>
<dbReference type="InterPro" id="IPR012337">
    <property type="entry name" value="RNaseH-like_sf"/>
</dbReference>
<evidence type="ECO:0000259" key="1">
    <source>
        <dbReference type="Pfam" id="PF13546"/>
    </source>
</evidence>
<dbReference type="NCBIfam" id="NF033540">
    <property type="entry name" value="transpos_IS701"/>
    <property type="match status" value="1"/>
</dbReference>
<comment type="caution">
    <text evidence="2">The sequence shown here is derived from an EMBL/GenBank/DDBJ whole genome shotgun (WGS) entry which is preliminary data.</text>
</comment>
<dbReference type="SUPFAM" id="SSF53098">
    <property type="entry name" value="Ribonuclease H-like"/>
    <property type="match status" value="1"/>
</dbReference>
<dbReference type="PANTHER" id="PTHR33627:SF1">
    <property type="entry name" value="TRANSPOSASE"/>
    <property type="match status" value="1"/>
</dbReference>
<evidence type="ECO:0000313" key="3">
    <source>
        <dbReference type="Proteomes" id="UP000277007"/>
    </source>
</evidence>
<dbReference type="InterPro" id="IPR039365">
    <property type="entry name" value="IS701-like"/>
</dbReference>
<dbReference type="OrthoDB" id="583339at2"/>
<evidence type="ECO:0000313" key="2">
    <source>
        <dbReference type="EMBL" id="RTR12001.1"/>
    </source>
</evidence>
<proteinExistence type="predicted"/>
<organism evidence="2 3">
    <name type="scientific">Azospirillum griseum</name>
    <dbReference type="NCBI Taxonomy" id="2496639"/>
    <lineage>
        <taxon>Bacteria</taxon>
        <taxon>Pseudomonadati</taxon>
        <taxon>Pseudomonadota</taxon>
        <taxon>Alphaproteobacteria</taxon>
        <taxon>Rhodospirillales</taxon>
        <taxon>Azospirillaceae</taxon>
        <taxon>Azospirillum</taxon>
    </lineage>
</organism>
<dbReference type="Proteomes" id="UP000277007">
    <property type="component" value="Unassembled WGS sequence"/>
</dbReference>
<sequence>MALLGTAGGSESRFLAYVERLAPTLDHADRAVPFRAYCTGLLLPGERKSVEPMAARVEPGRVGAAHQSLHHFVAKAAWDDAAVLAGVRDLVLPALLERGPIRAWIIDDTGMPKKGRHSAGVARQYCGQIGKQDNCQVAVSLSLATDHASLPVAFRLYLPEAWAGDAERRARAGVPDGVCFQTKPAIALDQIRRAMTAGLPPGVVLMDAGYGNDTALRDGVTALELTYVAGVQSSLTVWPLGVEPLPPKPWSGRGRPPRRLRRAPGHEPVSVKALAEGLAPEMWRPVTWREGTNAPLASRFAAVRVHPAHRDEELAERRPEEWLLIEWPEDEEKPTKYWVSTLPQTISLDALVETAKLRWRIERDYLELKQELGLGHYEGRGWRGFHHHATLCITAYGFLIRERAAIPPSGPSPSGRIETPDLPEGFRLRGAAIAP</sequence>
<dbReference type="PANTHER" id="PTHR33627">
    <property type="entry name" value="TRANSPOSASE"/>
    <property type="match status" value="1"/>
</dbReference>
<reference evidence="2 3" key="1">
    <citation type="submission" date="2018-12" db="EMBL/GenBank/DDBJ databases">
        <authorList>
            <person name="Yang Y."/>
        </authorList>
    </citation>
    <scope>NUCLEOTIDE SEQUENCE [LARGE SCALE GENOMIC DNA]</scope>
    <source>
        <strain evidence="2 3">L-25-5w-1</strain>
    </source>
</reference>
<name>A0A3S0KU74_9PROT</name>